<keyword evidence="2" id="KW-0472">Membrane</keyword>
<evidence type="ECO:0000313" key="5">
    <source>
        <dbReference type="Proteomes" id="UP000728185"/>
    </source>
</evidence>
<proteinExistence type="predicted"/>
<accession>A0A8E0RN68</accession>
<sequence length="514" mass="57028">MVCSKINTDLLRCISIVFGAFCMIAINDGTMYVAGIYVSYWMTEMNATRFELDWVGSTQMGLAFCLGPLVGQLIAKIGVRFVSLIGGVLCLVSFIVCGFTGHIAMLYFFYGILSGTGIGFAYMSAVVAVTLNFESKRSIAMGIITCGTGFGSAIMSIIVPHLVQSMGWRKTMFILAAITINLGLFGAMLVSRKQVQTARKSMVFPAGATDLMFLDRSTVRSLRMPSEILGSSAAINSTLMLNELMNDKRMNHFLGNIGSFVYMAQLDQLIPKGLKQKRSRFYLFTNVEYDFLLITTFLFSVTFMPPINYMFDRLRNKDIPENLISMIMSAVGIFGAVSRLSVGLVASFRWCKKLLFMFFWLVMYTVINVGSNFMTRWSQLAGYSALLGCCDGKLTVTCQCKHSVQGAYVVLQPIIMAELVPKDDLTSALGISLLASGAGYLLGPPIMSVVYDRWKSYDICYTLCGVLSFVGSLSILCIISLRLRRYRENAKEQQLKARLENEMNRIESESSSEI</sequence>
<comment type="caution">
    <text evidence="4">The sequence shown here is derived from an EMBL/GenBank/DDBJ whole genome shotgun (WGS) entry which is preliminary data.</text>
</comment>
<feature type="transmembrane region" description="Helical" evidence="2">
    <location>
        <begin position="81"/>
        <end position="101"/>
    </location>
</feature>
<dbReference type="PANTHER" id="PTHR11360:SF158">
    <property type="entry name" value="MONOCARBOXYLATE TRANSPORTER 9"/>
    <property type="match status" value="1"/>
</dbReference>
<feature type="transmembrane region" description="Helical" evidence="2">
    <location>
        <begin position="171"/>
        <end position="190"/>
    </location>
</feature>
<evidence type="ECO:0000259" key="3">
    <source>
        <dbReference type="PROSITE" id="PS50850"/>
    </source>
</evidence>
<dbReference type="SUPFAM" id="SSF103473">
    <property type="entry name" value="MFS general substrate transporter"/>
    <property type="match status" value="1"/>
</dbReference>
<dbReference type="PANTHER" id="PTHR11360">
    <property type="entry name" value="MONOCARBOXYLATE TRANSPORTER"/>
    <property type="match status" value="1"/>
</dbReference>
<dbReference type="InterPro" id="IPR020846">
    <property type="entry name" value="MFS_dom"/>
</dbReference>
<dbReference type="AlphaFoldDB" id="A0A8E0RN68"/>
<dbReference type="Gene3D" id="1.20.1250.20">
    <property type="entry name" value="MFS general substrate transporter like domains"/>
    <property type="match status" value="2"/>
</dbReference>
<dbReference type="InterPro" id="IPR036259">
    <property type="entry name" value="MFS_trans_sf"/>
</dbReference>
<feature type="transmembrane region" description="Helical" evidence="2">
    <location>
        <begin position="323"/>
        <end position="348"/>
    </location>
</feature>
<evidence type="ECO:0000313" key="4">
    <source>
        <dbReference type="EMBL" id="KAA0186307.1"/>
    </source>
</evidence>
<dbReference type="OrthoDB" id="10060767at2759"/>
<dbReference type="PROSITE" id="PS50850">
    <property type="entry name" value="MFS"/>
    <property type="match status" value="1"/>
</dbReference>
<organism evidence="4 5">
    <name type="scientific">Fasciolopsis buskii</name>
    <dbReference type="NCBI Taxonomy" id="27845"/>
    <lineage>
        <taxon>Eukaryota</taxon>
        <taxon>Metazoa</taxon>
        <taxon>Spiralia</taxon>
        <taxon>Lophotrochozoa</taxon>
        <taxon>Platyhelminthes</taxon>
        <taxon>Trematoda</taxon>
        <taxon>Digenea</taxon>
        <taxon>Plagiorchiida</taxon>
        <taxon>Echinostomata</taxon>
        <taxon>Echinostomatoidea</taxon>
        <taxon>Fasciolidae</taxon>
        <taxon>Fasciolopsis</taxon>
    </lineage>
</organism>
<comment type="subcellular location">
    <subcellularLocation>
        <location evidence="1">Membrane</location>
        <topology evidence="1">Multi-pass membrane protein</topology>
    </subcellularLocation>
</comment>
<feature type="transmembrane region" description="Helical" evidence="2">
    <location>
        <begin position="107"/>
        <end position="131"/>
    </location>
</feature>
<feature type="domain" description="Major facilitator superfamily (MFS) profile" evidence="3">
    <location>
        <begin position="13"/>
        <end position="489"/>
    </location>
</feature>
<evidence type="ECO:0000256" key="1">
    <source>
        <dbReference type="ARBA" id="ARBA00004141"/>
    </source>
</evidence>
<feature type="transmembrane region" description="Helical" evidence="2">
    <location>
        <begin position="459"/>
        <end position="481"/>
    </location>
</feature>
<dbReference type="Proteomes" id="UP000728185">
    <property type="component" value="Unassembled WGS sequence"/>
</dbReference>
<protein>
    <submittedName>
        <fullName evidence="4">Monocarboxylate transporter 3</fullName>
    </submittedName>
</protein>
<keyword evidence="2" id="KW-0812">Transmembrane</keyword>
<feature type="transmembrane region" description="Helical" evidence="2">
    <location>
        <begin position="138"/>
        <end position="159"/>
    </location>
</feature>
<feature type="transmembrane region" description="Helical" evidence="2">
    <location>
        <begin position="54"/>
        <end position="74"/>
    </location>
</feature>
<name>A0A8E0RN68_9TREM</name>
<feature type="transmembrane region" description="Helical" evidence="2">
    <location>
        <begin position="12"/>
        <end position="34"/>
    </location>
</feature>
<keyword evidence="2" id="KW-1133">Transmembrane helix</keyword>
<feature type="transmembrane region" description="Helical" evidence="2">
    <location>
        <begin position="291"/>
        <end position="311"/>
    </location>
</feature>
<evidence type="ECO:0000256" key="2">
    <source>
        <dbReference type="SAM" id="Phobius"/>
    </source>
</evidence>
<dbReference type="EMBL" id="LUCM01009844">
    <property type="protein sequence ID" value="KAA0186307.1"/>
    <property type="molecule type" value="Genomic_DNA"/>
</dbReference>
<dbReference type="Pfam" id="PF07690">
    <property type="entry name" value="MFS_1"/>
    <property type="match status" value="1"/>
</dbReference>
<dbReference type="GO" id="GO:0016020">
    <property type="term" value="C:membrane"/>
    <property type="evidence" value="ECO:0007669"/>
    <property type="project" value="UniProtKB-SubCell"/>
</dbReference>
<gene>
    <name evidence="4" type="ORF">FBUS_07835</name>
</gene>
<keyword evidence="5" id="KW-1185">Reference proteome</keyword>
<reference evidence="4" key="1">
    <citation type="submission" date="2019-05" db="EMBL/GenBank/DDBJ databases">
        <title>Annotation for the trematode Fasciolopsis buski.</title>
        <authorList>
            <person name="Choi Y.-J."/>
        </authorList>
    </citation>
    <scope>NUCLEOTIDE SEQUENCE</scope>
    <source>
        <strain evidence="4">HT</strain>
        <tissue evidence="4">Whole worm</tissue>
    </source>
</reference>
<dbReference type="GO" id="GO:0008028">
    <property type="term" value="F:monocarboxylic acid transmembrane transporter activity"/>
    <property type="evidence" value="ECO:0007669"/>
    <property type="project" value="TreeGrafter"/>
</dbReference>
<dbReference type="InterPro" id="IPR050327">
    <property type="entry name" value="Proton-linked_MCT"/>
</dbReference>
<dbReference type="InterPro" id="IPR011701">
    <property type="entry name" value="MFS"/>
</dbReference>
<feature type="transmembrane region" description="Helical" evidence="2">
    <location>
        <begin position="354"/>
        <end position="374"/>
    </location>
</feature>